<dbReference type="InterPro" id="IPR045864">
    <property type="entry name" value="aa-tRNA-synth_II/BPL/LPL"/>
</dbReference>
<dbReference type="InterPro" id="IPR004143">
    <property type="entry name" value="BPL_LPL_catalytic"/>
</dbReference>
<keyword evidence="6" id="KW-0436">Ligase</keyword>
<name>I4Y9G9_WALMC</name>
<comment type="pathway">
    <text evidence="2">Protein modification; protein lipoylation via exogenous pathway; protein N(6)-(lipoyl)lysine from lipoate: step 2/2.</text>
</comment>
<dbReference type="EMBL" id="JH668238">
    <property type="protein sequence ID" value="EIM20611.1"/>
    <property type="molecule type" value="Genomic_DNA"/>
</dbReference>
<dbReference type="SUPFAM" id="SSF55681">
    <property type="entry name" value="Class II aaRS and biotin synthetases"/>
    <property type="match status" value="1"/>
</dbReference>
<dbReference type="InParanoid" id="I4Y9G9"/>
<dbReference type="GeneID" id="18474227"/>
<proteinExistence type="inferred from homology"/>
<evidence type="ECO:0000256" key="2">
    <source>
        <dbReference type="ARBA" id="ARBA00005085"/>
    </source>
</evidence>
<dbReference type="FunCoup" id="I4Y9G9">
    <property type="interactions" value="237"/>
</dbReference>
<dbReference type="GO" id="GO:0009249">
    <property type="term" value="P:protein lipoylation"/>
    <property type="evidence" value="ECO:0007669"/>
    <property type="project" value="InterPro"/>
</dbReference>
<accession>I4Y9G9</accession>
<sequence length="349" mass="39786">MSTLMSFLAVARSARCYSTLVKPQSEVTEALAYVSHSKDPWFNLAFEDWLFRTSSKPSHVLFLYRNTPSVIIGRNQNPWNEMDLKTMKSLDIPFIRRRSGGGTVFHDLGNTNYSVMMPQSVFNRRDNAQLVASALNKLDVPASVNERHDIVVDGYKISGSAFKLTSSRAYHHGTMLLNSNIKTLSQALKNPNQSLVTKGVPSVRSPVKNVVDWQPNITHETFVDAIIKRFKEHHKMGKNTVVSNIDESLLEKDVSEQVTKLKDELQEWSWHYGQTPEFTNTVDTTIEGQKYVAEIKSKHGRITELSVSNCPEELIGQFSEKKYGFIRLEDIKTRNKLEESIVEWLIECM</sequence>
<keyword evidence="6" id="KW-0808">Transferase</keyword>
<keyword evidence="7" id="KW-1185">Reference proteome</keyword>
<evidence type="ECO:0000256" key="1">
    <source>
        <dbReference type="ARBA" id="ARBA00003253"/>
    </source>
</evidence>
<comment type="function">
    <text evidence="1">Catalyzes both the ATP-dependent activation of exogenously supplied lipoate to lipoyl-AMP and the transfer of the activated lipoyl onto the lipoyl domains of lipoate-dependent enzymes.</text>
</comment>
<dbReference type="PANTHER" id="PTHR12561:SF3">
    <property type="entry name" value="LIPOYLTRANSFERASE 1, MITOCHONDRIAL"/>
    <property type="match status" value="1"/>
</dbReference>
<dbReference type="UniPathway" id="UPA00537">
    <property type="reaction ID" value="UER00595"/>
</dbReference>
<dbReference type="OrthoDB" id="201621at2759"/>
<evidence type="ECO:0000256" key="3">
    <source>
        <dbReference type="ARBA" id="ARBA00008242"/>
    </source>
</evidence>
<comment type="similarity">
    <text evidence="3">Belongs to the LplA family.</text>
</comment>
<dbReference type="GO" id="GO:0016874">
    <property type="term" value="F:ligase activity"/>
    <property type="evidence" value="ECO:0007669"/>
    <property type="project" value="UniProtKB-KW"/>
</dbReference>
<dbReference type="GO" id="GO:0017118">
    <property type="term" value="F:lipoyltransferase activity"/>
    <property type="evidence" value="ECO:0007669"/>
    <property type="project" value="TreeGrafter"/>
</dbReference>
<dbReference type="OMA" id="MYLIEPK"/>
<dbReference type="PROSITE" id="PS51733">
    <property type="entry name" value="BPL_LPL_CATALYTIC"/>
    <property type="match status" value="1"/>
</dbReference>
<dbReference type="KEGG" id="wse:WALSEDRAFT_60887"/>
<dbReference type="GO" id="GO:0005739">
    <property type="term" value="C:mitochondrion"/>
    <property type="evidence" value="ECO:0007669"/>
    <property type="project" value="TreeGrafter"/>
</dbReference>
<protein>
    <recommendedName>
        <fullName evidence="4">Putative lipoate-protein ligase A</fullName>
    </recommendedName>
</protein>
<evidence type="ECO:0000313" key="6">
    <source>
        <dbReference type="EMBL" id="EIM20611.1"/>
    </source>
</evidence>
<dbReference type="AlphaFoldDB" id="I4Y9G9"/>
<reference evidence="6 7" key="1">
    <citation type="journal article" date="2012" name="Fungal Genet. Biol.">
        <title>The genome of the xerotolerant mold Wallemia sebi reveals adaptations to osmotic stress and suggests cryptic sexual reproduction.</title>
        <authorList>
            <person name="Padamsee M."/>
            <person name="Kumar T.K.A."/>
            <person name="Riley R."/>
            <person name="Binder M."/>
            <person name="Boyd A."/>
            <person name="Calvo A.M."/>
            <person name="Furukawa K."/>
            <person name="Hesse C."/>
            <person name="Hohmann S."/>
            <person name="James T.Y."/>
            <person name="LaButti K."/>
            <person name="Lapidus A."/>
            <person name="Lindquist E."/>
            <person name="Lucas S."/>
            <person name="Miller K."/>
            <person name="Shantappa S."/>
            <person name="Grigoriev I.V."/>
            <person name="Hibbett D.S."/>
            <person name="McLaughlin D.J."/>
            <person name="Spatafora J.W."/>
            <person name="Aime M.C."/>
        </authorList>
    </citation>
    <scope>NUCLEOTIDE SEQUENCE [LARGE SCALE GENOMIC DNA]</scope>
    <source>
        <strain evidence="7">ATCC MYA-4683 / CBS 633.66</strain>
    </source>
</reference>
<dbReference type="RefSeq" id="XP_006959399.1">
    <property type="nucleotide sequence ID" value="XM_006959337.1"/>
</dbReference>
<feature type="domain" description="BPL/LPL catalytic" evidence="5">
    <location>
        <begin position="55"/>
        <end position="238"/>
    </location>
</feature>
<dbReference type="Pfam" id="PF21948">
    <property type="entry name" value="LplA-B_cat"/>
    <property type="match status" value="1"/>
</dbReference>
<gene>
    <name evidence="6" type="ORF">WALSEDRAFT_60887</name>
</gene>
<dbReference type="Proteomes" id="UP000005242">
    <property type="component" value="Unassembled WGS sequence"/>
</dbReference>
<organism evidence="6 7">
    <name type="scientific">Wallemia mellicola (strain ATCC MYA-4683 / CBS 633.66)</name>
    <name type="common">Wallemia sebi (CBS 633.66)</name>
    <dbReference type="NCBI Taxonomy" id="671144"/>
    <lineage>
        <taxon>Eukaryota</taxon>
        <taxon>Fungi</taxon>
        <taxon>Dikarya</taxon>
        <taxon>Basidiomycota</taxon>
        <taxon>Wallemiomycotina</taxon>
        <taxon>Wallemiomycetes</taxon>
        <taxon>Wallemiales</taxon>
        <taxon>Wallemiaceae</taxon>
        <taxon>Wallemia</taxon>
    </lineage>
</organism>
<dbReference type="NCBIfam" id="TIGR00545">
    <property type="entry name" value="lipoyltrans"/>
    <property type="match status" value="1"/>
</dbReference>
<dbReference type="Gene3D" id="3.30.930.10">
    <property type="entry name" value="Bira Bifunctional Protein, Domain 2"/>
    <property type="match status" value="1"/>
</dbReference>
<dbReference type="eggNOG" id="KOG3159">
    <property type="taxonomic scope" value="Eukaryota"/>
</dbReference>
<dbReference type="STRING" id="671144.I4Y9G9"/>
<evidence type="ECO:0000256" key="4">
    <source>
        <dbReference type="ARBA" id="ARBA00015925"/>
    </source>
</evidence>
<evidence type="ECO:0000259" key="5">
    <source>
        <dbReference type="PROSITE" id="PS51733"/>
    </source>
</evidence>
<dbReference type="HOGENOM" id="CLU_022986_3_1_1"/>
<evidence type="ECO:0000313" key="7">
    <source>
        <dbReference type="Proteomes" id="UP000005242"/>
    </source>
</evidence>
<dbReference type="PANTHER" id="PTHR12561">
    <property type="entry name" value="LIPOATE-PROTEIN LIGASE"/>
    <property type="match status" value="1"/>
</dbReference>
<dbReference type="InterPro" id="IPR004562">
    <property type="entry name" value="LipoylTrfase_LipoateP_Ligase"/>
</dbReference>
<dbReference type="CDD" id="cd16443">
    <property type="entry name" value="LplA"/>
    <property type="match status" value="1"/>
</dbReference>